<dbReference type="AlphaFoldDB" id="A0A0U2YX41"/>
<organism evidence="1 2">
    <name type="scientific">Planococcus rifietoensis</name>
    <dbReference type="NCBI Taxonomy" id="200991"/>
    <lineage>
        <taxon>Bacteria</taxon>
        <taxon>Bacillati</taxon>
        <taxon>Bacillota</taxon>
        <taxon>Bacilli</taxon>
        <taxon>Bacillales</taxon>
        <taxon>Caryophanaceae</taxon>
        <taxon>Planococcus</taxon>
    </lineage>
</organism>
<evidence type="ECO:0008006" key="3">
    <source>
        <dbReference type="Google" id="ProtNLM"/>
    </source>
</evidence>
<protein>
    <recommendedName>
        <fullName evidence="3">YolD-like family protein</fullName>
    </recommendedName>
</protein>
<keyword evidence="2" id="KW-1185">Reference proteome</keyword>
<accession>A0A0U2YX41</accession>
<dbReference type="Pfam" id="PF08863">
    <property type="entry name" value="YolD"/>
    <property type="match status" value="1"/>
</dbReference>
<evidence type="ECO:0000313" key="1">
    <source>
        <dbReference type="EMBL" id="ALS76110.1"/>
    </source>
</evidence>
<dbReference type="EMBL" id="CP013659">
    <property type="protein sequence ID" value="ALS76110.1"/>
    <property type="molecule type" value="Genomic_DNA"/>
</dbReference>
<dbReference type="InterPro" id="IPR014962">
    <property type="entry name" value="YolD"/>
</dbReference>
<reference evidence="1" key="1">
    <citation type="submission" date="2016-01" db="EMBL/GenBank/DDBJ databases">
        <title>Complete genome of Planococcus rifietoensis type strain M8.</title>
        <authorList>
            <person name="See-Too W.S."/>
        </authorList>
    </citation>
    <scope>NUCLEOTIDE SEQUENCE [LARGE SCALE GENOMIC DNA]</scope>
    <source>
        <strain evidence="1">M8</strain>
    </source>
</reference>
<proteinExistence type="predicted"/>
<evidence type="ECO:0000313" key="2">
    <source>
        <dbReference type="Proteomes" id="UP000067683"/>
    </source>
</evidence>
<dbReference type="Proteomes" id="UP000067683">
    <property type="component" value="Chromosome"/>
</dbReference>
<dbReference type="STRING" id="200991.AUC31_13300"/>
<gene>
    <name evidence="1" type="ORF">AUC31_13300</name>
</gene>
<dbReference type="RefSeq" id="WP_058382813.1">
    <property type="nucleotide sequence ID" value="NZ_CP013659.2"/>
</dbReference>
<sequence>MKKNQHLTVKGDVLDRGQLKWGALMLPEHVRMLREWRADEPSMHKPRLDEEELGLLQEEIGIAHQRQCVAELRYWDNGLAAVSGTIKSVDLPSQIVEVLYGTETIRIPFDDLVGIRTID</sequence>
<dbReference type="KEGG" id="prt:AUC31_13300"/>
<name>A0A0U2YX41_9BACL</name>